<dbReference type="InterPro" id="IPR018247">
    <property type="entry name" value="EF_Hand_1_Ca_BS"/>
</dbReference>
<evidence type="ECO:0000313" key="4">
    <source>
        <dbReference type="RefSeq" id="XP_028036102.1"/>
    </source>
</evidence>
<name>A0A6J2K554_BOMMA</name>
<dbReference type="OrthoDB" id="9974725at2759"/>
<dbReference type="KEGG" id="bman:114247352"/>
<proteinExistence type="predicted"/>
<keyword evidence="3" id="KW-1185">Reference proteome</keyword>
<dbReference type="InterPro" id="IPR011992">
    <property type="entry name" value="EF-hand-dom_pair"/>
</dbReference>
<dbReference type="Proteomes" id="UP000504629">
    <property type="component" value="Unplaced"/>
</dbReference>
<keyword evidence="1" id="KW-0106">Calcium</keyword>
<dbReference type="InterPro" id="IPR002048">
    <property type="entry name" value="EF_hand_dom"/>
</dbReference>
<protein>
    <submittedName>
        <fullName evidence="4">Calexcitin-2-like</fullName>
    </submittedName>
</protein>
<feature type="domain" description="EF-hand" evidence="2">
    <location>
        <begin position="67"/>
        <end position="92"/>
    </location>
</feature>
<dbReference type="RefSeq" id="XP_028036102.1">
    <property type="nucleotide sequence ID" value="XM_028180301.1"/>
</dbReference>
<organism evidence="3 4">
    <name type="scientific">Bombyx mandarina</name>
    <name type="common">Wild silk moth</name>
    <name type="synonym">Wild silkworm</name>
    <dbReference type="NCBI Taxonomy" id="7092"/>
    <lineage>
        <taxon>Eukaryota</taxon>
        <taxon>Metazoa</taxon>
        <taxon>Ecdysozoa</taxon>
        <taxon>Arthropoda</taxon>
        <taxon>Hexapoda</taxon>
        <taxon>Insecta</taxon>
        <taxon>Pterygota</taxon>
        <taxon>Neoptera</taxon>
        <taxon>Endopterygota</taxon>
        <taxon>Lepidoptera</taxon>
        <taxon>Glossata</taxon>
        <taxon>Ditrysia</taxon>
        <taxon>Bombycoidea</taxon>
        <taxon>Bombycidae</taxon>
        <taxon>Bombycinae</taxon>
        <taxon>Bombyx</taxon>
    </lineage>
</organism>
<dbReference type="AlphaFoldDB" id="A0A6J2K554"/>
<dbReference type="CTD" id="692634"/>
<evidence type="ECO:0000313" key="3">
    <source>
        <dbReference type="Proteomes" id="UP000504629"/>
    </source>
</evidence>
<dbReference type="GO" id="GO:0005509">
    <property type="term" value="F:calcium ion binding"/>
    <property type="evidence" value="ECO:0007669"/>
    <property type="project" value="InterPro"/>
</dbReference>
<feature type="domain" description="EF-hand" evidence="2">
    <location>
        <begin position="99"/>
        <end position="134"/>
    </location>
</feature>
<dbReference type="Pfam" id="PF13202">
    <property type="entry name" value="EF-hand_5"/>
    <property type="match status" value="1"/>
</dbReference>
<dbReference type="SUPFAM" id="SSF47473">
    <property type="entry name" value="EF-hand"/>
    <property type="match status" value="1"/>
</dbReference>
<gene>
    <name evidence="4" type="primary">LOC114247352</name>
</gene>
<evidence type="ECO:0000256" key="1">
    <source>
        <dbReference type="ARBA" id="ARBA00022837"/>
    </source>
</evidence>
<evidence type="ECO:0000259" key="2">
    <source>
        <dbReference type="PROSITE" id="PS50222"/>
    </source>
</evidence>
<reference evidence="4" key="1">
    <citation type="submission" date="2025-08" db="UniProtKB">
        <authorList>
            <consortium name="RefSeq"/>
        </authorList>
    </citation>
    <scope>IDENTIFICATION</scope>
    <source>
        <tissue evidence="4">Silk gland</tissue>
    </source>
</reference>
<dbReference type="PROSITE" id="PS50222">
    <property type="entry name" value="EF_HAND_2"/>
    <property type="match status" value="2"/>
</dbReference>
<dbReference type="PROSITE" id="PS00018">
    <property type="entry name" value="EF_HAND_1"/>
    <property type="match status" value="3"/>
</dbReference>
<accession>A0A6J2K554</accession>
<dbReference type="GeneID" id="114247352"/>
<sequence length="183" mass="20701">MVSEVRKKKLLHVFSVFFDSDKSGVVEKQDFELAAQNIAKLRGWAPGSPTYDILQESMIAIWLGLQKQADADGDGKVTQDEWLALWDEYAKDPAAAKDWQNLLCKSIFQIQDSSNDGSVDVNEYVTVHESFGLNKEESTEAFKKLAKGKDSISWADFQELWKEYFSSDDPDVPGNYIFGRLTC</sequence>
<dbReference type="Gene3D" id="1.10.238.10">
    <property type="entry name" value="EF-hand"/>
    <property type="match status" value="1"/>
</dbReference>